<keyword evidence="3" id="KW-1003">Cell membrane</keyword>
<dbReference type="InterPro" id="IPR008910">
    <property type="entry name" value="MSC_TM_helix"/>
</dbReference>
<reference evidence="12" key="1">
    <citation type="journal article" date="2019" name="Int. J. Syst. Evol. Microbiol.">
        <title>The Global Catalogue of Microorganisms (GCM) 10K type strain sequencing project: providing services to taxonomists for standard genome sequencing and annotation.</title>
        <authorList>
            <consortium name="The Broad Institute Genomics Platform"/>
            <consortium name="The Broad Institute Genome Sequencing Center for Infectious Disease"/>
            <person name="Wu L."/>
            <person name="Ma J."/>
        </authorList>
    </citation>
    <scope>NUCLEOTIDE SEQUENCE [LARGE SCALE GENOMIC DNA]</scope>
    <source>
        <strain evidence="12">NBRC 103166</strain>
    </source>
</reference>
<evidence type="ECO:0000259" key="10">
    <source>
        <dbReference type="Pfam" id="PF21088"/>
    </source>
</evidence>
<evidence type="ECO:0000256" key="2">
    <source>
        <dbReference type="ARBA" id="ARBA00008017"/>
    </source>
</evidence>
<gene>
    <name evidence="11" type="ORF">GCM10007916_37330</name>
</gene>
<comment type="subunit">
    <text evidence="7">Homoheptamer.</text>
</comment>
<dbReference type="SUPFAM" id="SSF50182">
    <property type="entry name" value="Sm-like ribonucleoproteins"/>
    <property type="match status" value="1"/>
</dbReference>
<dbReference type="Pfam" id="PF00924">
    <property type="entry name" value="MS_channel_2nd"/>
    <property type="match status" value="1"/>
</dbReference>
<protein>
    <recommendedName>
        <fullName evidence="7">Small-conductance mechanosensitive channel</fullName>
    </recommendedName>
</protein>
<comment type="function">
    <text evidence="7">Mechanosensitive channel that participates in the regulation of osmotic pressure changes within the cell, opening in response to stretch forces in the membrane lipid bilayer, without the need for other proteins. Contributes to normal resistance to hypoosmotic shock. Forms an ion channel of 1.0 nanosiemens conductance with a slight preference for anions.</text>
</comment>
<feature type="transmembrane region" description="Helical" evidence="7">
    <location>
        <begin position="81"/>
        <end position="103"/>
    </location>
</feature>
<feature type="transmembrane region" description="Helical" evidence="7">
    <location>
        <begin position="40"/>
        <end position="61"/>
    </location>
</feature>
<dbReference type="SUPFAM" id="SSF82689">
    <property type="entry name" value="Mechanosensitive channel protein MscS (YggB), C-terminal domain"/>
    <property type="match status" value="1"/>
</dbReference>
<keyword evidence="4 7" id="KW-0812">Transmembrane</keyword>
<keyword evidence="7" id="KW-0406">Ion transport</keyword>
<feature type="domain" description="Mechanosensitive ion channel MscS C-terminal" evidence="9">
    <location>
        <begin position="199"/>
        <end position="281"/>
    </location>
</feature>
<evidence type="ECO:0000259" key="8">
    <source>
        <dbReference type="Pfam" id="PF00924"/>
    </source>
</evidence>
<dbReference type="InterPro" id="IPR045275">
    <property type="entry name" value="MscS_archaea/bacteria_type"/>
</dbReference>
<comment type="similarity">
    <text evidence="2 7">Belongs to the MscS (TC 1.A.23) family.</text>
</comment>
<keyword evidence="12" id="KW-1185">Reference proteome</keyword>
<comment type="caution">
    <text evidence="11">The sequence shown here is derived from an EMBL/GenBank/DDBJ whole genome shotgun (WGS) entry which is preliminary data.</text>
</comment>
<dbReference type="Pfam" id="PF21082">
    <property type="entry name" value="MS_channel_3rd"/>
    <property type="match status" value="1"/>
</dbReference>
<keyword evidence="7" id="KW-0407">Ion channel</keyword>
<accession>A0ABQ6E5P2</accession>
<dbReference type="Pfam" id="PF05552">
    <property type="entry name" value="MS_channel_1st_1"/>
    <property type="match status" value="1"/>
</dbReference>
<evidence type="ECO:0000256" key="6">
    <source>
        <dbReference type="ARBA" id="ARBA00023136"/>
    </source>
</evidence>
<dbReference type="Proteomes" id="UP001157353">
    <property type="component" value="Unassembled WGS sequence"/>
</dbReference>
<evidence type="ECO:0000256" key="5">
    <source>
        <dbReference type="ARBA" id="ARBA00022989"/>
    </source>
</evidence>
<feature type="domain" description="Mechanosensitive ion channel transmembrane helices 2/3" evidence="10">
    <location>
        <begin position="86"/>
        <end position="125"/>
    </location>
</feature>
<proteinExistence type="inferred from homology"/>
<dbReference type="InterPro" id="IPR011014">
    <property type="entry name" value="MscS_channel_TM-2"/>
</dbReference>
<keyword evidence="5 7" id="KW-1133">Transmembrane helix</keyword>
<dbReference type="PANTHER" id="PTHR30221:SF1">
    <property type="entry name" value="SMALL-CONDUCTANCE MECHANOSENSITIVE CHANNEL"/>
    <property type="match status" value="1"/>
</dbReference>
<keyword evidence="7" id="KW-0997">Cell inner membrane</keyword>
<dbReference type="Gene3D" id="2.30.30.60">
    <property type="match status" value="1"/>
</dbReference>
<dbReference type="InterPro" id="IPR049278">
    <property type="entry name" value="MS_channel_C"/>
</dbReference>
<dbReference type="SUPFAM" id="SSF82861">
    <property type="entry name" value="Mechanosensitive channel protein MscS (YggB), transmembrane region"/>
    <property type="match status" value="1"/>
</dbReference>
<evidence type="ECO:0000313" key="11">
    <source>
        <dbReference type="EMBL" id="GLS92661.1"/>
    </source>
</evidence>
<dbReference type="InterPro" id="IPR049142">
    <property type="entry name" value="MS_channel_1st"/>
</dbReference>
<dbReference type="EMBL" id="BSPQ01000030">
    <property type="protein sequence ID" value="GLS92661.1"/>
    <property type="molecule type" value="Genomic_DNA"/>
</dbReference>
<dbReference type="NCBIfam" id="NF007662">
    <property type="entry name" value="PRK10334.1"/>
    <property type="match status" value="1"/>
</dbReference>
<dbReference type="InterPro" id="IPR010920">
    <property type="entry name" value="LSM_dom_sf"/>
</dbReference>
<organism evidence="11 12">
    <name type="scientific">Psychromonas marina</name>
    <dbReference type="NCBI Taxonomy" id="88364"/>
    <lineage>
        <taxon>Bacteria</taxon>
        <taxon>Pseudomonadati</taxon>
        <taxon>Pseudomonadota</taxon>
        <taxon>Gammaproteobacteria</taxon>
        <taxon>Alteromonadales</taxon>
        <taxon>Psychromonadaceae</taxon>
        <taxon>Psychromonas</taxon>
    </lineage>
</organism>
<evidence type="ECO:0000256" key="3">
    <source>
        <dbReference type="ARBA" id="ARBA00022475"/>
    </source>
</evidence>
<dbReference type="InterPro" id="IPR023408">
    <property type="entry name" value="MscS_beta-dom_sf"/>
</dbReference>
<name>A0ABQ6E5P2_9GAMM</name>
<dbReference type="InterPro" id="IPR006685">
    <property type="entry name" value="MscS_channel_2nd"/>
</dbReference>
<dbReference type="Pfam" id="PF21088">
    <property type="entry name" value="MS_channel_1st"/>
    <property type="match status" value="1"/>
</dbReference>
<comment type="caution">
    <text evidence="7">Lacks conserved residue(s) required for the propagation of feature annotation.</text>
</comment>
<feature type="transmembrane region" description="Helical" evidence="7">
    <location>
        <begin position="109"/>
        <end position="140"/>
    </location>
</feature>
<dbReference type="InterPro" id="IPR006686">
    <property type="entry name" value="MscS_channel_CS"/>
</dbReference>
<dbReference type="PROSITE" id="PS01246">
    <property type="entry name" value="UPF0003"/>
    <property type="match status" value="1"/>
</dbReference>
<evidence type="ECO:0000256" key="4">
    <source>
        <dbReference type="ARBA" id="ARBA00022692"/>
    </source>
</evidence>
<evidence type="ECO:0000256" key="7">
    <source>
        <dbReference type="RuleBase" id="RU369025"/>
    </source>
</evidence>
<evidence type="ECO:0000256" key="1">
    <source>
        <dbReference type="ARBA" id="ARBA00004651"/>
    </source>
</evidence>
<sequence>MSEENVTPVETATEVMNNSADVVNSGVDWINNNQGLIIEYGLNIAAAIATLVIGMIIAGMISKTFHRILTKRELDPTIVEFVSHMVKYVIVAFVVIAALGRIGVQTTSFIAILGAAGLAVGLALQGSLSNFASGVLIVILRPFKSGEYIEAAGISGSVESVQIFATTLVTPDNKFVVVPNSAILGGNIINYSRKPTRRIDLVIGVSYQADLAKTKAVLESVVKANSLVLKDPGVTVAVAELADSSVNFVVRPWVNGGDYWPVRFELMEAIKNALDEAGIEIPFPQMDVHVDK</sequence>
<dbReference type="InterPro" id="IPR011066">
    <property type="entry name" value="MscS_channel_C_sf"/>
</dbReference>
<dbReference type="Gene3D" id="3.30.70.100">
    <property type="match status" value="1"/>
</dbReference>
<keyword evidence="7" id="KW-0813">Transport</keyword>
<dbReference type="PANTHER" id="PTHR30221">
    <property type="entry name" value="SMALL-CONDUCTANCE MECHANOSENSITIVE CHANNEL"/>
    <property type="match status" value="1"/>
</dbReference>
<dbReference type="Gene3D" id="1.10.287.1260">
    <property type="match status" value="1"/>
</dbReference>
<evidence type="ECO:0000313" key="12">
    <source>
        <dbReference type="Proteomes" id="UP001157353"/>
    </source>
</evidence>
<evidence type="ECO:0000259" key="9">
    <source>
        <dbReference type="Pfam" id="PF21082"/>
    </source>
</evidence>
<comment type="subcellular location">
    <subcellularLocation>
        <location evidence="7">Cell inner membrane</location>
        <topology evidence="7">Multi-pass membrane protein</topology>
    </subcellularLocation>
    <subcellularLocation>
        <location evidence="1">Cell membrane</location>
        <topology evidence="1">Multi-pass membrane protein</topology>
    </subcellularLocation>
</comment>
<keyword evidence="6 7" id="KW-0472">Membrane</keyword>
<feature type="domain" description="Mechanosensitive ion channel MscS" evidence="8">
    <location>
        <begin position="127"/>
        <end position="193"/>
    </location>
</feature>